<dbReference type="STRING" id="471704.A0A151J985"/>
<sequence>MVFVCMETSPRVEVVIAHQGDASNASIGSGEGTGEEDDDSSGKKNQKKRGIFPKVATNILRAWLFQHLTISGVIRLPCESGNHIAARLMPLPHWGDMAETKDKTLLLLSLFRSACLPVAVNDRSTNANPIKVRYSRAIPGCSHVLNESGGYRWHPIKESAGHLAIECSFKDPIVVIGRGSDQAYACVGCVSNRTCGYSA</sequence>
<gene>
    <name evidence="2" type="ORF">ALC57_06004</name>
</gene>
<dbReference type="GO" id="GO:0003677">
    <property type="term" value="F:DNA binding"/>
    <property type="evidence" value="ECO:0007669"/>
    <property type="project" value="UniProtKB-KW"/>
</dbReference>
<evidence type="ECO:0000256" key="1">
    <source>
        <dbReference type="SAM" id="MobiDB-lite"/>
    </source>
</evidence>
<dbReference type="Proteomes" id="UP000078492">
    <property type="component" value="Unassembled WGS sequence"/>
</dbReference>
<feature type="region of interest" description="Disordered" evidence="1">
    <location>
        <begin position="23"/>
        <end position="48"/>
    </location>
</feature>
<dbReference type="AlphaFoldDB" id="A0A151J985"/>
<dbReference type="EMBL" id="KQ979425">
    <property type="protein sequence ID" value="KYN21628.1"/>
    <property type="molecule type" value="Genomic_DNA"/>
</dbReference>
<name>A0A151J985_9HYME</name>
<proteinExistence type="predicted"/>
<evidence type="ECO:0000313" key="3">
    <source>
        <dbReference type="Proteomes" id="UP000078492"/>
    </source>
</evidence>
<keyword evidence="3" id="KW-1185">Reference proteome</keyword>
<reference evidence="2 3" key="1">
    <citation type="submission" date="2015-09" db="EMBL/GenBank/DDBJ databases">
        <title>Trachymyrmex cornetzi WGS genome.</title>
        <authorList>
            <person name="Nygaard S."/>
            <person name="Hu H."/>
            <person name="Boomsma J."/>
            <person name="Zhang G."/>
        </authorList>
    </citation>
    <scope>NUCLEOTIDE SEQUENCE [LARGE SCALE GENOMIC DNA]</scope>
    <source>
        <strain evidence="2">Tcor2-1</strain>
        <tissue evidence="2">Whole body</tissue>
    </source>
</reference>
<protein>
    <submittedName>
        <fullName evidence="2">Homeobox protein homothorax</fullName>
    </submittedName>
</protein>
<keyword evidence="2" id="KW-0371">Homeobox</keyword>
<keyword evidence="2" id="KW-0238">DNA-binding</keyword>
<accession>A0A151J985</accession>
<evidence type="ECO:0000313" key="2">
    <source>
        <dbReference type="EMBL" id="KYN21628.1"/>
    </source>
</evidence>
<organism evidence="2 3">
    <name type="scientific">Trachymyrmex cornetzi</name>
    <dbReference type="NCBI Taxonomy" id="471704"/>
    <lineage>
        <taxon>Eukaryota</taxon>
        <taxon>Metazoa</taxon>
        <taxon>Ecdysozoa</taxon>
        <taxon>Arthropoda</taxon>
        <taxon>Hexapoda</taxon>
        <taxon>Insecta</taxon>
        <taxon>Pterygota</taxon>
        <taxon>Neoptera</taxon>
        <taxon>Endopterygota</taxon>
        <taxon>Hymenoptera</taxon>
        <taxon>Apocrita</taxon>
        <taxon>Aculeata</taxon>
        <taxon>Formicoidea</taxon>
        <taxon>Formicidae</taxon>
        <taxon>Myrmicinae</taxon>
        <taxon>Trachymyrmex</taxon>
    </lineage>
</organism>
<dbReference type="Gene3D" id="1.10.10.60">
    <property type="entry name" value="Homeodomain-like"/>
    <property type="match status" value="1"/>
</dbReference>